<dbReference type="InterPro" id="IPR002921">
    <property type="entry name" value="Fungal_lipase-type"/>
</dbReference>
<dbReference type="Gene3D" id="3.40.50.1820">
    <property type="entry name" value="alpha/beta hydrolase"/>
    <property type="match status" value="1"/>
</dbReference>
<evidence type="ECO:0000256" key="3">
    <source>
        <dbReference type="ARBA" id="ARBA00047591"/>
    </source>
</evidence>
<feature type="domain" description="Fungal lipase-type" evidence="6">
    <location>
        <begin position="96"/>
        <end position="243"/>
    </location>
</feature>
<keyword evidence="1" id="KW-1015">Disulfide bond</keyword>
<sequence length="305" mass="32315">MLSYIFSGFAFFRIAYAIAVTKRQDIATLSQAQIEEFKPYSFYAAAAYCDPSKTLTWSCGANCAGNPTFQPSASGGDGSAVQFWYVGWDPTLSSVVVAHQGTNPTSLLADLTDLDLFLTNLDSTLFPGLPSSIQVHSGFAAEHAKTARTILAQVQELLAQHGASASSVTVTGHSLGAALALLDAVYLPLHLPAGTRVRMVGYGMPRVGNAAFADYVDARAGALALTLTHVNNREDPIPIVPGRFMGFAHPAGEVHIRDVDSTWVACPGQDNPSTLCTVGDVPDVLHGNILNHLGPYDDGIFMGLC</sequence>
<gene>
    <name evidence="7" type="ORF">EDB92DRAFT_1799641</name>
</gene>
<dbReference type="SUPFAM" id="SSF53474">
    <property type="entry name" value="alpha/beta-Hydrolases"/>
    <property type="match status" value="1"/>
</dbReference>
<evidence type="ECO:0000256" key="4">
    <source>
        <dbReference type="ARBA" id="ARBA00048461"/>
    </source>
</evidence>
<dbReference type="GO" id="GO:0006629">
    <property type="term" value="P:lipid metabolic process"/>
    <property type="evidence" value="ECO:0007669"/>
    <property type="project" value="InterPro"/>
</dbReference>
<evidence type="ECO:0000313" key="7">
    <source>
        <dbReference type="EMBL" id="KAH8989479.1"/>
    </source>
</evidence>
<keyword evidence="8" id="KW-1185">Reference proteome</keyword>
<evidence type="ECO:0000256" key="1">
    <source>
        <dbReference type="ARBA" id="ARBA00023157"/>
    </source>
</evidence>
<organism evidence="7 8">
    <name type="scientific">Lactarius akahatsu</name>
    <dbReference type="NCBI Taxonomy" id="416441"/>
    <lineage>
        <taxon>Eukaryota</taxon>
        <taxon>Fungi</taxon>
        <taxon>Dikarya</taxon>
        <taxon>Basidiomycota</taxon>
        <taxon>Agaricomycotina</taxon>
        <taxon>Agaricomycetes</taxon>
        <taxon>Russulales</taxon>
        <taxon>Russulaceae</taxon>
        <taxon>Lactarius</taxon>
    </lineage>
</organism>
<comment type="caution">
    <text evidence="7">The sequence shown here is derived from an EMBL/GenBank/DDBJ whole genome shotgun (WGS) entry which is preliminary data.</text>
</comment>
<comment type="catalytic activity">
    <reaction evidence="3">
        <text>a diacylglycerol + H2O = a monoacylglycerol + a fatty acid + H(+)</text>
        <dbReference type="Rhea" id="RHEA:32731"/>
        <dbReference type="ChEBI" id="CHEBI:15377"/>
        <dbReference type="ChEBI" id="CHEBI:15378"/>
        <dbReference type="ChEBI" id="CHEBI:17408"/>
        <dbReference type="ChEBI" id="CHEBI:18035"/>
        <dbReference type="ChEBI" id="CHEBI:28868"/>
    </reaction>
</comment>
<comment type="similarity">
    <text evidence="2">Belongs to the AB hydrolase superfamily. Lipase family. Class 3 subfamily.</text>
</comment>
<evidence type="ECO:0000256" key="5">
    <source>
        <dbReference type="SAM" id="SignalP"/>
    </source>
</evidence>
<evidence type="ECO:0000256" key="2">
    <source>
        <dbReference type="ARBA" id="ARBA00043996"/>
    </source>
</evidence>
<proteinExistence type="inferred from homology"/>
<feature type="signal peptide" evidence="5">
    <location>
        <begin position="1"/>
        <end position="17"/>
    </location>
</feature>
<dbReference type="PANTHER" id="PTHR45856">
    <property type="entry name" value="ALPHA/BETA-HYDROLASES SUPERFAMILY PROTEIN"/>
    <property type="match status" value="1"/>
</dbReference>
<evidence type="ECO:0000313" key="8">
    <source>
        <dbReference type="Proteomes" id="UP001201163"/>
    </source>
</evidence>
<dbReference type="Pfam" id="PF01764">
    <property type="entry name" value="Lipase_3"/>
    <property type="match status" value="1"/>
</dbReference>
<comment type="catalytic activity">
    <reaction evidence="4">
        <text>a monoacylglycerol + H2O = glycerol + a fatty acid + H(+)</text>
        <dbReference type="Rhea" id="RHEA:15245"/>
        <dbReference type="ChEBI" id="CHEBI:15377"/>
        <dbReference type="ChEBI" id="CHEBI:15378"/>
        <dbReference type="ChEBI" id="CHEBI:17408"/>
        <dbReference type="ChEBI" id="CHEBI:17754"/>
        <dbReference type="ChEBI" id="CHEBI:28868"/>
    </reaction>
</comment>
<name>A0AAD4QCU5_9AGAM</name>
<feature type="chain" id="PRO_5041903187" evidence="5">
    <location>
        <begin position="18"/>
        <end position="305"/>
    </location>
</feature>
<keyword evidence="5" id="KW-0732">Signal</keyword>
<dbReference type="PANTHER" id="PTHR45856:SF25">
    <property type="entry name" value="FUNGAL LIPASE-LIKE DOMAIN-CONTAINING PROTEIN"/>
    <property type="match status" value="1"/>
</dbReference>
<evidence type="ECO:0000259" key="6">
    <source>
        <dbReference type="Pfam" id="PF01764"/>
    </source>
</evidence>
<dbReference type="EMBL" id="JAKELL010000037">
    <property type="protein sequence ID" value="KAH8989479.1"/>
    <property type="molecule type" value="Genomic_DNA"/>
</dbReference>
<dbReference type="Proteomes" id="UP001201163">
    <property type="component" value="Unassembled WGS sequence"/>
</dbReference>
<dbReference type="AlphaFoldDB" id="A0AAD4QCU5"/>
<reference evidence="7" key="1">
    <citation type="submission" date="2022-01" db="EMBL/GenBank/DDBJ databases">
        <title>Comparative genomics reveals a dynamic genome evolution in the ectomycorrhizal milk-cap (Lactarius) mushrooms.</title>
        <authorList>
            <consortium name="DOE Joint Genome Institute"/>
            <person name="Lebreton A."/>
            <person name="Tang N."/>
            <person name="Kuo A."/>
            <person name="LaButti K."/>
            <person name="Drula E."/>
            <person name="Barry K."/>
            <person name="Clum A."/>
            <person name="Lipzen A."/>
            <person name="Mousain D."/>
            <person name="Ng V."/>
            <person name="Wang R."/>
            <person name="Wang X."/>
            <person name="Dai Y."/>
            <person name="Henrissat B."/>
            <person name="Grigoriev I.V."/>
            <person name="Guerin-Laguette A."/>
            <person name="Yu F."/>
            <person name="Martin F.M."/>
        </authorList>
    </citation>
    <scope>NUCLEOTIDE SEQUENCE</scope>
    <source>
        <strain evidence="7">QP</strain>
    </source>
</reference>
<protein>
    <submittedName>
        <fullName evidence="7">Alpha/beta-hydrolase</fullName>
    </submittedName>
</protein>
<dbReference type="CDD" id="cd00519">
    <property type="entry name" value="Lipase_3"/>
    <property type="match status" value="1"/>
</dbReference>
<dbReference type="InterPro" id="IPR029058">
    <property type="entry name" value="AB_hydrolase_fold"/>
</dbReference>
<dbReference type="InterPro" id="IPR051218">
    <property type="entry name" value="Sec_MonoDiacylglyc_Lipase"/>
</dbReference>
<accession>A0AAD4QCU5</accession>